<proteinExistence type="predicted"/>
<evidence type="ECO:0000256" key="5">
    <source>
        <dbReference type="SAM" id="Phobius"/>
    </source>
</evidence>
<name>A0A4P6XU99_9ASCO</name>
<dbReference type="EMBL" id="CP034461">
    <property type="protein sequence ID" value="QBM90779.1"/>
    <property type="molecule type" value="Genomic_DNA"/>
</dbReference>
<evidence type="ECO:0000256" key="2">
    <source>
        <dbReference type="ARBA" id="ARBA00022692"/>
    </source>
</evidence>
<keyword evidence="3 5" id="KW-1133">Transmembrane helix</keyword>
<dbReference type="Pfam" id="PF04991">
    <property type="entry name" value="LicD"/>
    <property type="match status" value="1"/>
</dbReference>
<dbReference type="AlphaFoldDB" id="A0A4P6XU99"/>
<dbReference type="InterPro" id="IPR007074">
    <property type="entry name" value="LicD/FKTN/FKRP_NTP_transf"/>
</dbReference>
<dbReference type="GO" id="GO:0016020">
    <property type="term" value="C:membrane"/>
    <property type="evidence" value="ECO:0007669"/>
    <property type="project" value="UniProtKB-SubCell"/>
</dbReference>
<keyword evidence="2 5" id="KW-0812">Transmembrane</keyword>
<evidence type="ECO:0000259" key="6">
    <source>
        <dbReference type="Pfam" id="PF04991"/>
    </source>
</evidence>
<sequence length="663" mass="76288">MPAEPSIKPPNGLLKYGILSLRRCCARYLVPFVVVLVLLFLYVSRQSITRESCLTNVDAQNFWQNRHPQLGQSNLGKFLNNPASLATCSDAFSSEHDSRLVPALWLDLIMSKVEGDSQIKPLCSKSVCLSDEVRLPFRWGSFLGLDRENGLKLDLTDCSQLRSLIKGQSLQKKSSLASSINRYASEECQIKRPVNWPITEDIRRYIGANYMLRNRQIPEKIVILTADVSKKSSSPYLATEVGLYEDTIGDKDIKELALRFSETNGGKEKISISKQTNAFKKVINKVSNKNSSSSDAKTLNLTAEDFYGKDPLSSADEQAPTYKYFHEAEISGTHLGYHYDWRFFQKQISNNYERKVVLHRLAKAWLRFSYTFGLKSWLAHGSLLGWYWNGLNLPWDQDIDVQMPYMSFTELAAHNQSLILDLVDDPDIAGVHLYFLDVNPHFKNRICDKENVVDARFIDTNTGMYVDITALAISPKSELDRSFEADAKSRLLQVFDANYKDEIRSATLVSKPFILDEYHKQLEEKASNSWHSKHLYNCKDFHFYHLEELGPLIETSFEGEIAYVPQNFKNILQREYPKGLTSKCHGDWLYRPFFGVWTPLSKCPNDVYGDECNDRDMILEEEYTRPYRLKRGHWNISVKQSPRVDPYILKRNQDLNSRNCEAQ</sequence>
<feature type="domain" description="LicD/FKTN/FKRP nucleotidyltransferase" evidence="6">
    <location>
        <begin position="373"/>
        <end position="576"/>
    </location>
</feature>
<keyword evidence="4 5" id="KW-0472">Membrane</keyword>
<dbReference type="InterPro" id="IPR009644">
    <property type="entry name" value="FKTN/MNN4/W02B3.4-1"/>
</dbReference>
<dbReference type="GO" id="GO:0009100">
    <property type="term" value="P:glycoprotein metabolic process"/>
    <property type="evidence" value="ECO:0007669"/>
    <property type="project" value="UniProtKB-ARBA"/>
</dbReference>
<organism evidence="7 8">
    <name type="scientific">Metschnikowia aff. pulcherrima</name>
    <dbReference type="NCBI Taxonomy" id="2163413"/>
    <lineage>
        <taxon>Eukaryota</taxon>
        <taxon>Fungi</taxon>
        <taxon>Dikarya</taxon>
        <taxon>Ascomycota</taxon>
        <taxon>Saccharomycotina</taxon>
        <taxon>Pichiomycetes</taxon>
        <taxon>Metschnikowiaceae</taxon>
        <taxon>Metschnikowia</taxon>
    </lineage>
</organism>
<evidence type="ECO:0000313" key="7">
    <source>
        <dbReference type="EMBL" id="QBM90779.1"/>
    </source>
</evidence>
<protein>
    <submittedName>
        <fullName evidence="7">Phosphorylcholine metabolism protein LicD</fullName>
    </submittedName>
</protein>
<evidence type="ECO:0000256" key="4">
    <source>
        <dbReference type="ARBA" id="ARBA00023136"/>
    </source>
</evidence>
<accession>A0A4P6XU99</accession>
<gene>
    <name evidence="7" type="primary">MPUL0F03660</name>
    <name evidence="7" type="ORF">METSCH_F03660</name>
</gene>
<feature type="transmembrane region" description="Helical" evidence="5">
    <location>
        <begin position="25"/>
        <end position="43"/>
    </location>
</feature>
<dbReference type="PANTHER" id="PTHR15407">
    <property type="entry name" value="FUKUTIN-RELATED"/>
    <property type="match status" value="1"/>
</dbReference>
<keyword evidence="8" id="KW-1185">Reference proteome</keyword>
<comment type="subcellular location">
    <subcellularLocation>
        <location evidence="1">Membrane</location>
        <topology evidence="1">Single-pass membrane protein</topology>
    </subcellularLocation>
</comment>
<dbReference type="STRING" id="2163413.A0A4P6XU99"/>
<dbReference type="PANTHER" id="PTHR15407:SF28">
    <property type="entry name" value="RIBITOL-5-PHOSPHATE TRANSFERASE FKTN"/>
    <property type="match status" value="1"/>
</dbReference>
<evidence type="ECO:0000256" key="3">
    <source>
        <dbReference type="ARBA" id="ARBA00022989"/>
    </source>
</evidence>
<reference evidence="8" key="1">
    <citation type="submission" date="2019-03" db="EMBL/GenBank/DDBJ databases">
        <title>Snf2 controls pulcherriminic acid biosynthesis and connects pigmentation and antifungal activity of the yeast Metschnikowia pulcherrima.</title>
        <authorList>
            <person name="Gore-Lloyd D."/>
            <person name="Sumann I."/>
            <person name="Brachmann A.O."/>
            <person name="Schneeberger K."/>
            <person name="Ortiz-Merino R.A."/>
            <person name="Moreno-Beltran M."/>
            <person name="Schlaefli M."/>
            <person name="Kirner P."/>
            <person name="Santos Kron A."/>
            <person name="Wolfe K.H."/>
            <person name="Piel J."/>
            <person name="Ahrens C.H."/>
            <person name="Henk D."/>
            <person name="Freimoser F.M."/>
        </authorList>
    </citation>
    <scope>NUCLEOTIDE SEQUENCE [LARGE SCALE GENOMIC DNA]</scope>
    <source>
        <strain evidence="8">APC 1.2</strain>
    </source>
</reference>
<dbReference type="Proteomes" id="UP000292447">
    <property type="component" value="Chromosome VI"/>
</dbReference>
<evidence type="ECO:0000313" key="8">
    <source>
        <dbReference type="Proteomes" id="UP000292447"/>
    </source>
</evidence>
<evidence type="ECO:0000256" key="1">
    <source>
        <dbReference type="ARBA" id="ARBA00004167"/>
    </source>
</evidence>